<proteinExistence type="inferred from homology"/>
<dbReference type="RefSeq" id="WP_290264226.1">
    <property type="nucleotide sequence ID" value="NZ_JAUFQQ010000003.1"/>
</dbReference>
<protein>
    <submittedName>
        <fullName evidence="7">LemA family protein</fullName>
    </submittedName>
</protein>
<evidence type="ECO:0000256" key="5">
    <source>
        <dbReference type="ARBA" id="ARBA00023136"/>
    </source>
</evidence>
<name>A0ABV5FRM2_9FLAO</name>
<comment type="subcellular location">
    <subcellularLocation>
        <location evidence="1">Membrane</location>
        <topology evidence="1">Single-pass membrane protein</topology>
    </subcellularLocation>
</comment>
<dbReference type="SUPFAM" id="SSF140478">
    <property type="entry name" value="LemA-like"/>
    <property type="match status" value="1"/>
</dbReference>
<keyword evidence="5 6" id="KW-0472">Membrane</keyword>
<accession>A0ABV5FRM2</accession>
<comment type="caution">
    <text evidence="7">The sequence shown here is derived from an EMBL/GenBank/DDBJ whole genome shotgun (WGS) entry which is preliminary data.</text>
</comment>
<keyword evidence="3 6" id="KW-0812">Transmembrane</keyword>
<evidence type="ECO:0000256" key="4">
    <source>
        <dbReference type="ARBA" id="ARBA00022989"/>
    </source>
</evidence>
<reference evidence="7 8" key="1">
    <citation type="submission" date="2024-09" db="EMBL/GenBank/DDBJ databases">
        <authorList>
            <person name="Sun Q."/>
            <person name="Mori K."/>
        </authorList>
    </citation>
    <scope>NUCLEOTIDE SEQUENCE [LARGE SCALE GENOMIC DNA]</scope>
    <source>
        <strain evidence="7 8">CECT 7908</strain>
    </source>
</reference>
<dbReference type="InterPro" id="IPR023353">
    <property type="entry name" value="LemA-like_dom_sf"/>
</dbReference>
<evidence type="ECO:0000256" key="3">
    <source>
        <dbReference type="ARBA" id="ARBA00022692"/>
    </source>
</evidence>
<gene>
    <name evidence="7" type="ORF">ACFFUQ_19475</name>
</gene>
<sequence length="207" mass="24348">MKKTYKYSLIVVIGTAIVIYFIINLHRNTVVNNLIDKNKTVTSMWSELYMNSNIRLKLIDTLIRDNKIKSKVLDSLKIALKDIKQIENLYKKESSIEFVKKQYDLNKIYINVLKEYSNDSILKQNQSDKVLTKLEEADSKSNVLIDKYNDSALDYNKYISIFPNFYFAKSNGFHKRKYFTIKYGSENEDPIIESKRLPSWAKDQDTI</sequence>
<dbReference type="Proteomes" id="UP001589589">
    <property type="component" value="Unassembled WGS sequence"/>
</dbReference>
<dbReference type="Gene3D" id="1.20.1440.20">
    <property type="entry name" value="LemA-like domain"/>
    <property type="match status" value="1"/>
</dbReference>
<dbReference type="InterPro" id="IPR007156">
    <property type="entry name" value="MamQ_LemA"/>
</dbReference>
<evidence type="ECO:0000313" key="7">
    <source>
        <dbReference type="EMBL" id="MFB9066202.1"/>
    </source>
</evidence>
<organism evidence="7 8">
    <name type="scientific">Flavobacterium branchiarum</name>
    <dbReference type="NCBI Taxonomy" id="1114870"/>
    <lineage>
        <taxon>Bacteria</taxon>
        <taxon>Pseudomonadati</taxon>
        <taxon>Bacteroidota</taxon>
        <taxon>Flavobacteriia</taxon>
        <taxon>Flavobacteriales</taxon>
        <taxon>Flavobacteriaceae</taxon>
        <taxon>Flavobacterium</taxon>
    </lineage>
</organism>
<feature type="transmembrane region" description="Helical" evidence="6">
    <location>
        <begin position="7"/>
        <end position="23"/>
    </location>
</feature>
<keyword evidence="8" id="KW-1185">Reference proteome</keyword>
<evidence type="ECO:0000256" key="2">
    <source>
        <dbReference type="ARBA" id="ARBA00008854"/>
    </source>
</evidence>
<evidence type="ECO:0000256" key="1">
    <source>
        <dbReference type="ARBA" id="ARBA00004167"/>
    </source>
</evidence>
<dbReference type="Pfam" id="PF04011">
    <property type="entry name" value="LemA"/>
    <property type="match status" value="1"/>
</dbReference>
<evidence type="ECO:0000256" key="6">
    <source>
        <dbReference type="SAM" id="Phobius"/>
    </source>
</evidence>
<dbReference type="EMBL" id="JBHMEX010000063">
    <property type="protein sequence ID" value="MFB9066202.1"/>
    <property type="molecule type" value="Genomic_DNA"/>
</dbReference>
<keyword evidence="4 6" id="KW-1133">Transmembrane helix</keyword>
<comment type="similarity">
    <text evidence="2">Belongs to the LemA family.</text>
</comment>
<evidence type="ECO:0000313" key="8">
    <source>
        <dbReference type="Proteomes" id="UP001589589"/>
    </source>
</evidence>